<dbReference type="OrthoDB" id="2152029at2759"/>
<comment type="similarity">
    <text evidence="1">Belongs to the 'GDXG' lipolytic enzyme family.</text>
</comment>
<evidence type="ECO:0000256" key="1">
    <source>
        <dbReference type="ARBA" id="ARBA00010515"/>
    </source>
</evidence>
<keyword evidence="7" id="KW-1185">Reference proteome</keyword>
<dbReference type="GO" id="GO:0016787">
    <property type="term" value="F:hydrolase activity"/>
    <property type="evidence" value="ECO:0007669"/>
    <property type="project" value="UniProtKB-KW"/>
</dbReference>
<dbReference type="SUPFAM" id="SSF53474">
    <property type="entry name" value="alpha/beta-Hydrolases"/>
    <property type="match status" value="1"/>
</dbReference>
<keyword evidence="4" id="KW-1133">Transmembrane helix</keyword>
<dbReference type="Gene3D" id="3.40.50.1820">
    <property type="entry name" value="alpha/beta hydrolase"/>
    <property type="match status" value="1"/>
</dbReference>
<proteinExistence type="inferred from homology"/>
<dbReference type="InterPro" id="IPR050300">
    <property type="entry name" value="GDXG_lipolytic_enzyme"/>
</dbReference>
<dbReference type="PROSITE" id="PS01174">
    <property type="entry name" value="LIPASE_GDXG_SER"/>
    <property type="match status" value="1"/>
</dbReference>
<feature type="transmembrane region" description="Helical" evidence="4">
    <location>
        <begin position="15"/>
        <end position="36"/>
    </location>
</feature>
<sequence>MATTSWNKSHPGKGIWTLSTVLLTAIRLPLWLIYFLPHFNRQNPKWSLRQALGVRILQAVLKNMSSVEMKTPEDLKPGKEGDRFVTIQPAKKNRYIGIVSKDEQITPVTIGGTWYPKRPVPRTVTDVILHFHGGAYVIGDGRQADCGFAAKNLLEHTSATHVLCPQYRLASNPGGRFPAQLQDAITSLLYLTEEMQVPAGKITISGDSAGGNLCLALLRYISDNPKAAVPSPGCAFLWSPWVDPAGSLIDGYLEESPNAPTDYLVNSFGAWGARTLSPSPSSGIKLSDPNICFIGTAFPTLSPMFFSTGEYEALYHDNVKVYEEFSAVKGNKTELQVAAQAVHDIILVGKVVGFEKEAALAAKQAGEFLKRCRDI</sequence>
<dbReference type="InterPro" id="IPR013094">
    <property type="entry name" value="AB_hydrolase_3"/>
</dbReference>
<keyword evidence="4" id="KW-0472">Membrane</keyword>
<feature type="active site" evidence="3">
    <location>
        <position position="208"/>
    </location>
</feature>
<gene>
    <name evidence="6" type="ORF">L207DRAFT_465174</name>
</gene>
<keyword evidence="4" id="KW-0812">Transmembrane</keyword>
<dbReference type="AlphaFoldDB" id="A0A2J6RF09"/>
<evidence type="ECO:0000313" key="7">
    <source>
        <dbReference type="Proteomes" id="UP000235786"/>
    </source>
</evidence>
<dbReference type="EMBL" id="KZ613950">
    <property type="protein sequence ID" value="PMD37101.1"/>
    <property type="molecule type" value="Genomic_DNA"/>
</dbReference>
<dbReference type="Proteomes" id="UP000235786">
    <property type="component" value="Unassembled WGS sequence"/>
</dbReference>
<dbReference type="InterPro" id="IPR033140">
    <property type="entry name" value="Lipase_GDXG_put_SER_AS"/>
</dbReference>
<evidence type="ECO:0000256" key="2">
    <source>
        <dbReference type="ARBA" id="ARBA00022801"/>
    </source>
</evidence>
<protein>
    <submittedName>
        <fullName evidence="6">Alpha/beta-hydrolase</fullName>
    </submittedName>
</protein>
<accession>A0A2J6RF09</accession>
<dbReference type="Pfam" id="PF07859">
    <property type="entry name" value="Abhydrolase_3"/>
    <property type="match status" value="1"/>
</dbReference>
<keyword evidence="2 6" id="KW-0378">Hydrolase</keyword>
<evidence type="ECO:0000259" key="5">
    <source>
        <dbReference type="Pfam" id="PF07859"/>
    </source>
</evidence>
<organism evidence="6 7">
    <name type="scientific">Hyaloscypha variabilis (strain UAMH 11265 / GT02V1 / F)</name>
    <name type="common">Meliniomyces variabilis</name>
    <dbReference type="NCBI Taxonomy" id="1149755"/>
    <lineage>
        <taxon>Eukaryota</taxon>
        <taxon>Fungi</taxon>
        <taxon>Dikarya</taxon>
        <taxon>Ascomycota</taxon>
        <taxon>Pezizomycotina</taxon>
        <taxon>Leotiomycetes</taxon>
        <taxon>Helotiales</taxon>
        <taxon>Hyaloscyphaceae</taxon>
        <taxon>Hyaloscypha</taxon>
        <taxon>Hyaloscypha variabilis</taxon>
    </lineage>
</organism>
<dbReference type="PANTHER" id="PTHR48081:SF17">
    <property type="entry name" value="ALPHA_BETA HYDROLASE FOLD-3 DOMAIN-CONTAINING PROTEIN"/>
    <property type="match status" value="1"/>
</dbReference>
<evidence type="ECO:0000256" key="3">
    <source>
        <dbReference type="PROSITE-ProRule" id="PRU10038"/>
    </source>
</evidence>
<dbReference type="PANTHER" id="PTHR48081">
    <property type="entry name" value="AB HYDROLASE SUPERFAMILY PROTEIN C4A8.06C"/>
    <property type="match status" value="1"/>
</dbReference>
<name>A0A2J6RF09_HYAVF</name>
<evidence type="ECO:0000313" key="6">
    <source>
        <dbReference type="EMBL" id="PMD37101.1"/>
    </source>
</evidence>
<dbReference type="STRING" id="1149755.A0A2J6RF09"/>
<feature type="domain" description="Alpha/beta hydrolase fold-3" evidence="5">
    <location>
        <begin position="128"/>
        <end position="346"/>
    </location>
</feature>
<reference evidence="6 7" key="1">
    <citation type="submission" date="2016-04" db="EMBL/GenBank/DDBJ databases">
        <title>A degradative enzymes factory behind the ericoid mycorrhizal symbiosis.</title>
        <authorList>
            <consortium name="DOE Joint Genome Institute"/>
            <person name="Martino E."/>
            <person name="Morin E."/>
            <person name="Grelet G."/>
            <person name="Kuo A."/>
            <person name="Kohler A."/>
            <person name="Daghino S."/>
            <person name="Barry K."/>
            <person name="Choi C."/>
            <person name="Cichocki N."/>
            <person name="Clum A."/>
            <person name="Copeland A."/>
            <person name="Hainaut M."/>
            <person name="Haridas S."/>
            <person name="Labutti K."/>
            <person name="Lindquist E."/>
            <person name="Lipzen A."/>
            <person name="Khouja H.-R."/>
            <person name="Murat C."/>
            <person name="Ohm R."/>
            <person name="Olson A."/>
            <person name="Spatafora J."/>
            <person name="Veneault-Fourrey C."/>
            <person name="Henrissat B."/>
            <person name="Grigoriev I."/>
            <person name="Martin F."/>
            <person name="Perotto S."/>
        </authorList>
    </citation>
    <scope>NUCLEOTIDE SEQUENCE [LARGE SCALE GENOMIC DNA]</scope>
    <source>
        <strain evidence="6 7">F</strain>
    </source>
</reference>
<dbReference type="InterPro" id="IPR029058">
    <property type="entry name" value="AB_hydrolase_fold"/>
</dbReference>
<evidence type="ECO:0000256" key="4">
    <source>
        <dbReference type="SAM" id="Phobius"/>
    </source>
</evidence>